<evidence type="ECO:0000256" key="2">
    <source>
        <dbReference type="ARBA" id="ARBA00001997"/>
    </source>
</evidence>
<evidence type="ECO:0000256" key="3">
    <source>
        <dbReference type="ARBA" id="ARBA00012098"/>
    </source>
</evidence>
<evidence type="ECO:0000256" key="4">
    <source>
        <dbReference type="ARBA" id="ARBA00019595"/>
    </source>
</evidence>
<feature type="domain" description="Sugar 3,4-ketoisomerase QdtA cupin" evidence="7">
    <location>
        <begin position="194"/>
        <end position="321"/>
    </location>
</feature>
<dbReference type="Pfam" id="PF00908">
    <property type="entry name" value="dTDP_sugar_isom"/>
    <property type="match status" value="1"/>
</dbReference>
<dbReference type="EC" id="5.1.3.13" evidence="3 6"/>
<dbReference type="GO" id="GO:0005829">
    <property type="term" value="C:cytosol"/>
    <property type="evidence" value="ECO:0007669"/>
    <property type="project" value="TreeGrafter"/>
</dbReference>
<dbReference type="Pfam" id="PF05523">
    <property type="entry name" value="FdtA"/>
    <property type="match status" value="1"/>
</dbReference>
<comment type="pathway">
    <text evidence="6">Carbohydrate biosynthesis; dTDP-L-rhamnose biosynthesis.</text>
</comment>
<dbReference type="InterPro" id="IPR014710">
    <property type="entry name" value="RmlC-like_jellyroll"/>
</dbReference>
<dbReference type="UniPathway" id="UPA00124"/>
<comment type="similarity">
    <text evidence="6">Belongs to the dTDP-4-dehydrorhamnose 3,5-epimerase family.</text>
</comment>
<comment type="caution">
    <text evidence="8">The sequence shown here is derived from an EMBL/GenBank/DDBJ whole genome shotgun (WGS) entry which is preliminary data.</text>
</comment>
<comment type="catalytic activity">
    <reaction evidence="1 6">
        <text>dTDP-4-dehydro-6-deoxy-alpha-D-glucose = dTDP-4-dehydro-beta-L-rhamnose</text>
        <dbReference type="Rhea" id="RHEA:16969"/>
        <dbReference type="ChEBI" id="CHEBI:57649"/>
        <dbReference type="ChEBI" id="CHEBI:62830"/>
        <dbReference type="EC" id="5.1.3.13"/>
    </reaction>
</comment>
<evidence type="ECO:0000256" key="5">
    <source>
        <dbReference type="PIRSR" id="PIRSR600888-1"/>
    </source>
</evidence>
<dbReference type="NCBIfam" id="TIGR01221">
    <property type="entry name" value="rmlC"/>
    <property type="match status" value="1"/>
</dbReference>
<dbReference type="CDD" id="cd20292">
    <property type="entry name" value="cupin_QdtA-like"/>
    <property type="match status" value="1"/>
</dbReference>
<evidence type="ECO:0000313" key="8">
    <source>
        <dbReference type="EMBL" id="RON21608.1"/>
    </source>
</evidence>
<organism evidence="8 9">
    <name type="scientific">Pseudomonas lini</name>
    <dbReference type="NCBI Taxonomy" id="163011"/>
    <lineage>
        <taxon>Bacteria</taxon>
        <taxon>Pseudomonadati</taxon>
        <taxon>Pseudomonadota</taxon>
        <taxon>Gammaproteobacteria</taxon>
        <taxon>Pseudomonadales</taxon>
        <taxon>Pseudomonadaceae</taxon>
        <taxon>Pseudomonas</taxon>
    </lineage>
</organism>
<comment type="subunit">
    <text evidence="6">Homodimer.</text>
</comment>
<feature type="active site" description="Proton acceptor" evidence="5">
    <location>
        <position position="67"/>
    </location>
</feature>
<dbReference type="InterPro" id="IPR008894">
    <property type="entry name" value="QdtA_cupin_dom"/>
</dbReference>
<dbReference type="PANTHER" id="PTHR21047:SF2">
    <property type="entry name" value="THYMIDINE DIPHOSPHO-4-KETO-RHAMNOSE 3,5-EPIMERASE"/>
    <property type="match status" value="1"/>
</dbReference>
<evidence type="ECO:0000256" key="1">
    <source>
        <dbReference type="ARBA" id="ARBA00001298"/>
    </source>
</evidence>
<dbReference type="AlphaFoldDB" id="A0A423I801"/>
<dbReference type="GO" id="GO:0019305">
    <property type="term" value="P:dTDP-rhamnose biosynthetic process"/>
    <property type="evidence" value="ECO:0007669"/>
    <property type="project" value="UniProtKB-UniRule"/>
</dbReference>
<dbReference type="CDD" id="cd00438">
    <property type="entry name" value="cupin_RmlC"/>
    <property type="match status" value="1"/>
</dbReference>
<keyword evidence="6" id="KW-0413">Isomerase</keyword>
<comment type="function">
    <text evidence="2 6">Catalyzes the epimerization of the C3' and C5'positions of dTDP-6-deoxy-D-xylo-4-hexulose, forming dTDP-6-deoxy-L-lyxo-4-hexulose.</text>
</comment>
<reference evidence="8 9" key="1">
    <citation type="submission" date="2016-10" db="EMBL/GenBank/DDBJ databases">
        <title>Comparative genome analysis of multiple Pseudomonas spp. focuses on biocontrol and plant growth promoting traits.</title>
        <authorList>
            <person name="Tao X.-Y."/>
            <person name="Taylor C.G."/>
        </authorList>
    </citation>
    <scope>NUCLEOTIDE SEQUENCE [LARGE SCALE GENOMIC DNA]</scope>
    <source>
        <strain evidence="8 9">48C10</strain>
    </source>
</reference>
<dbReference type="RefSeq" id="WP_123723148.1">
    <property type="nucleotide sequence ID" value="NZ_MOBN01000049.1"/>
</dbReference>
<dbReference type="Proteomes" id="UP000284168">
    <property type="component" value="Unassembled WGS sequence"/>
</dbReference>
<dbReference type="Gene3D" id="2.60.120.10">
    <property type="entry name" value="Jelly Rolls"/>
    <property type="match status" value="2"/>
</dbReference>
<dbReference type="PANTHER" id="PTHR21047">
    <property type="entry name" value="DTDP-6-DEOXY-D-GLUCOSE-3,5 EPIMERASE"/>
    <property type="match status" value="1"/>
</dbReference>
<dbReference type="SUPFAM" id="SSF51182">
    <property type="entry name" value="RmlC-like cupins"/>
    <property type="match status" value="2"/>
</dbReference>
<proteinExistence type="inferred from homology"/>
<accession>A0A423I801</accession>
<evidence type="ECO:0000313" key="9">
    <source>
        <dbReference type="Proteomes" id="UP000284168"/>
    </source>
</evidence>
<feature type="active site" description="Proton donor" evidence="5">
    <location>
        <position position="137"/>
    </location>
</feature>
<dbReference type="InterPro" id="IPR000888">
    <property type="entry name" value="RmlC-like"/>
</dbReference>
<protein>
    <recommendedName>
        <fullName evidence="4 6">dTDP-4-dehydrorhamnose 3,5-epimerase</fullName>
        <ecNumber evidence="3 6">5.1.3.13</ecNumber>
    </recommendedName>
    <alternativeName>
        <fullName evidence="6">Thymidine diphospho-4-keto-rhamnose 3,5-epimerase</fullName>
    </alternativeName>
</protein>
<evidence type="ECO:0000259" key="7">
    <source>
        <dbReference type="Pfam" id="PF05523"/>
    </source>
</evidence>
<evidence type="ECO:0000256" key="6">
    <source>
        <dbReference type="RuleBase" id="RU364069"/>
    </source>
</evidence>
<gene>
    <name evidence="8" type="ORF">BK663_28680</name>
</gene>
<dbReference type="GO" id="GO:0008830">
    <property type="term" value="F:dTDP-4-dehydrorhamnose 3,5-epimerase activity"/>
    <property type="evidence" value="ECO:0007669"/>
    <property type="project" value="UniProtKB-UniRule"/>
</dbReference>
<dbReference type="InterPro" id="IPR011051">
    <property type="entry name" value="RmlC_Cupin_sf"/>
</dbReference>
<dbReference type="GO" id="GO:0000271">
    <property type="term" value="P:polysaccharide biosynthetic process"/>
    <property type="evidence" value="ECO:0007669"/>
    <property type="project" value="TreeGrafter"/>
</dbReference>
<sequence>MKLLQTSLPDVVVLEPVIYEDSQGWSMQSFNEPAFHKVLKKAGFSVPRPLIQDNHFCSKKGVIRGLHYQLPPHAQGNLIRVVNGSGYVVVVDVRRDSLTFGKWVGVELDAVSQRMLWVPEGFAHGFVALEDNTHFFYKTTNDHHKESERNVRWNDPSIGIDWPKFTEISISTKDEVAPLLKNSEPHSEFLQGTTELMDLKVIGDKRGSLIALEQGLNIPFAIKRVYYIYDTLSDVGRGFHAHRRLEQMAICVSGSCKIVTDDGVTRQQIGLDSASKALIIRNMIWREMHEFSNDCVLLVLASEPYDESDYIRDYDQFIKEVSCGKK</sequence>
<name>A0A423I801_9PSED</name>
<dbReference type="EMBL" id="MOBN01000049">
    <property type="protein sequence ID" value="RON21608.1"/>
    <property type="molecule type" value="Genomic_DNA"/>
</dbReference>